<protein>
    <recommendedName>
        <fullName evidence="3">TraB domain-containing protein</fullName>
    </recommendedName>
</protein>
<keyword evidence="2" id="KW-1185">Reference proteome</keyword>
<evidence type="ECO:0000313" key="2">
    <source>
        <dbReference type="Proteomes" id="UP001314263"/>
    </source>
</evidence>
<dbReference type="Proteomes" id="UP001314263">
    <property type="component" value="Unassembled WGS sequence"/>
</dbReference>
<dbReference type="CDD" id="cd14726">
    <property type="entry name" value="TraB_PrgY-like"/>
    <property type="match status" value="1"/>
</dbReference>
<gene>
    <name evidence="1" type="ORF">CVIRNUC_005709</name>
</gene>
<dbReference type="PANTHER" id="PTHR21530:SF0">
    <property type="entry name" value="TRAB FAMILY PROTEIN"/>
    <property type="match status" value="1"/>
</dbReference>
<dbReference type="EMBL" id="CAUYUE010000007">
    <property type="protein sequence ID" value="CAK0782481.1"/>
    <property type="molecule type" value="Genomic_DNA"/>
</dbReference>
<dbReference type="PANTHER" id="PTHR21530">
    <property type="entry name" value="PHEROMONE SHUTDOWN PROTEIN"/>
    <property type="match status" value="1"/>
</dbReference>
<evidence type="ECO:0000313" key="1">
    <source>
        <dbReference type="EMBL" id="CAK0782481.1"/>
    </source>
</evidence>
<dbReference type="InterPro" id="IPR002816">
    <property type="entry name" value="TraB/PrgY/GumN_fam"/>
</dbReference>
<dbReference type="InterPro" id="IPR046345">
    <property type="entry name" value="TraB_PrgY-like"/>
</dbReference>
<sequence length="243" mass="26528">MLAQEPEYVFIVGTVHFSERSAEDAAAVIQAVRPENVILEVCRSRTAIIYDHKPQPGSDHAAEPNSMSLSGPSFAQALLRSARLGGNSAMVLRAALSAQAGRVSRGLGVRSGVEMRAARRAAEAVDAQIVLGDRPIEITLQRAWQALTWPQRLRLLGLLLRGGFADNSELNMNAVEALKDDDVITSVVAEYSRKFPQVVSPLLHERDLYLAWSLKRSKAVNGRPNTKEWGCVQARFIGDNGSD</sequence>
<comment type="caution">
    <text evidence="1">The sequence shown here is derived from an EMBL/GenBank/DDBJ whole genome shotgun (WGS) entry which is preliminary data.</text>
</comment>
<dbReference type="Pfam" id="PF01963">
    <property type="entry name" value="TraB_PrgY_gumN"/>
    <property type="match status" value="1"/>
</dbReference>
<accession>A0AAV1I613</accession>
<name>A0AAV1I613_9CHLO</name>
<proteinExistence type="predicted"/>
<reference evidence="1 2" key="1">
    <citation type="submission" date="2023-10" db="EMBL/GenBank/DDBJ databases">
        <authorList>
            <person name="Maclean D."/>
            <person name="Macfadyen A."/>
        </authorList>
    </citation>
    <scope>NUCLEOTIDE SEQUENCE [LARGE SCALE GENOMIC DNA]</scope>
</reference>
<dbReference type="AlphaFoldDB" id="A0AAV1I613"/>
<organism evidence="1 2">
    <name type="scientific">Coccomyxa viridis</name>
    <dbReference type="NCBI Taxonomy" id="1274662"/>
    <lineage>
        <taxon>Eukaryota</taxon>
        <taxon>Viridiplantae</taxon>
        <taxon>Chlorophyta</taxon>
        <taxon>core chlorophytes</taxon>
        <taxon>Trebouxiophyceae</taxon>
        <taxon>Trebouxiophyceae incertae sedis</taxon>
        <taxon>Coccomyxaceae</taxon>
        <taxon>Coccomyxa</taxon>
    </lineage>
</organism>
<evidence type="ECO:0008006" key="3">
    <source>
        <dbReference type="Google" id="ProtNLM"/>
    </source>
</evidence>